<accession>A0A381WDI0</accession>
<dbReference type="PROSITE" id="PS51257">
    <property type="entry name" value="PROKAR_LIPOPROTEIN"/>
    <property type="match status" value="1"/>
</dbReference>
<organism evidence="1">
    <name type="scientific">marine metagenome</name>
    <dbReference type="NCBI Taxonomy" id="408172"/>
    <lineage>
        <taxon>unclassified sequences</taxon>
        <taxon>metagenomes</taxon>
        <taxon>ecological metagenomes</taxon>
    </lineage>
</organism>
<name>A0A381WDI0_9ZZZZ</name>
<reference evidence="1" key="1">
    <citation type="submission" date="2018-05" db="EMBL/GenBank/DDBJ databases">
        <authorList>
            <person name="Lanie J.A."/>
            <person name="Ng W.-L."/>
            <person name="Kazmierczak K.M."/>
            <person name="Andrzejewski T.M."/>
            <person name="Davidsen T.M."/>
            <person name="Wayne K.J."/>
            <person name="Tettelin H."/>
            <person name="Glass J.I."/>
            <person name="Rusch D."/>
            <person name="Podicherti R."/>
            <person name="Tsui H.-C.T."/>
            <person name="Winkler M.E."/>
        </authorList>
    </citation>
    <scope>NUCLEOTIDE SEQUENCE</scope>
</reference>
<dbReference type="AlphaFoldDB" id="A0A381WDI0"/>
<proteinExistence type="predicted"/>
<dbReference type="EMBL" id="UINC01011442">
    <property type="protein sequence ID" value="SVA50512.1"/>
    <property type="molecule type" value="Genomic_DNA"/>
</dbReference>
<protein>
    <submittedName>
        <fullName evidence="1">Uncharacterized protein</fullName>
    </submittedName>
</protein>
<evidence type="ECO:0000313" key="1">
    <source>
        <dbReference type="EMBL" id="SVA50512.1"/>
    </source>
</evidence>
<gene>
    <name evidence="1" type="ORF">METZ01_LOCUS103366</name>
</gene>
<sequence>MKRFEQTLLLIVSIAFLAACGQQEVDSPVAGETSSDGVYASSDQGLAPSYYVEYLWCSSGANANEETMAALLADTNRLVDEYGGESLNGYRLHPNGWTSDEFDYIDALWWPDKETRDAVWQAWTDGDAQSKIDAMHPDVESCGGENFESLWGFNVEVPRSPSRPWTWENPPAAVDFMFCSFNEGKSADDLPAILTGPYEKFLNDYEETNGPSGYFYSIHYPDFDVASAKQSELAPDRYDTIWANYWETNAEKDTGMNTFIADGQQIQAEFDSVATCGDRLAYDGAWIIQGLPNS</sequence>